<dbReference type="InterPro" id="IPR000690">
    <property type="entry name" value="Matrin/U1-C_Znf_C2H2"/>
</dbReference>
<reference evidence="22" key="1">
    <citation type="submission" date="2014-09" db="EMBL/GenBank/DDBJ databases">
        <title>Draft genome sequence of an oleaginous Mucoromycotina fungus Mucor ambiguus NBRC6742.</title>
        <authorList>
            <person name="Takeda I."/>
            <person name="Yamane N."/>
            <person name="Morita T."/>
            <person name="Tamano K."/>
            <person name="Machida M."/>
            <person name="Baker S."/>
            <person name="Koike H."/>
        </authorList>
    </citation>
    <scope>NUCLEOTIDE SEQUENCE</scope>
    <source>
        <strain evidence="22">NBRC 6742</strain>
    </source>
</reference>
<dbReference type="GO" id="GO:0006886">
    <property type="term" value="P:intracellular protein transport"/>
    <property type="evidence" value="ECO:0007669"/>
    <property type="project" value="InterPro"/>
</dbReference>
<dbReference type="InterPro" id="IPR002056">
    <property type="entry name" value="MAS20"/>
</dbReference>
<dbReference type="OrthoDB" id="2154253at2759"/>
<feature type="compositionally biased region" description="Polar residues" evidence="17">
    <location>
        <begin position="622"/>
        <end position="637"/>
    </location>
</feature>
<dbReference type="InterPro" id="IPR036236">
    <property type="entry name" value="Znf_C2H2_sf"/>
</dbReference>
<evidence type="ECO:0000256" key="2">
    <source>
        <dbReference type="ARBA" id="ARBA00004572"/>
    </source>
</evidence>
<dbReference type="InterPro" id="IPR002893">
    <property type="entry name" value="Znf_MYND"/>
</dbReference>
<dbReference type="SMART" id="SM00451">
    <property type="entry name" value="ZnF_U1"/>
    <property type="match status" value="1"/>
</dbReference>
<feature type="transmembrane region" description="Helical" evidence="18">
    <location>
        <begin position="7"/>
        <end position="26"/>
    </location>
</feature>
<dbReference type="GO" id="GO:0030150">
    <property type="term" value="P:protein import into mitochondrial matrix"/>
    <property type="evidence" value="ECO:0007669"/>
    <property type="project" value="TreeGrafter"/>
</dbReference>
<evidence type="ECO:0000313" key="23">
    <source>
        <dbReference type="Proteomes" id="UP000053815"/>
    </source>
</evidence>
<evidence type="ECO:0000256" key="14">
    <source>
        <dbReference type="ARBA" id="ARBA00023242"/>
    </source>
</evidence>
<evidence type="ECO:0000259" key="20">
    <source>
        <dbReference type="PROSITE" id="PS50280"/>
    </source>
</evidence>
<dbReference type="Gene3D" id="6.10.140.2220">
    <property type="match status" value="1"/>
</dbReference>
<keyword evidence="5 18" id="KW-0812">Transmembrane</keyword>
<keyword evidence="4" id="KW-0813">Transport</keyword>
<evidence type="ECO:0000259" key="21">
    <source>
        <dbReference type="PROSITE" id="PS50865"/>
    </source>
</evidence>
<dbReference type="AlphaFoldDB" id="A0A0C9MZI4"/>
<dbReference type="PROSITE" id="PS50865">
    <property type="entry name" value="ZF_MYND_2"/>
    <property type="match status" value="1"/>
</dbReference>
<keyword evidence="13 18" id="KW-0472">Membrane</keyword>
<keyword evidence="8" id="KW-1000">Mitochondrion outer membrane</keyword>
<dbReference type="SUPFAM" id="SSF47157">
    <property type="entry name" value="Mitochondrial import receptor subunit Tom20"/>
    <property type="match status" value="1"/>
</dbReference>
<evidence type="ECO:0000256" key="18">
    <source>
        <dbReference type="SAM" id="Phobius"/>
    </source>
</evidence>
<dbReference type="GO" id="GO:0003676">
    <property type="term" value="F:nucleic acid binding"/>
    <property type="evidence" value="ECO:0007669"/>
    <property type="project" value="InterPro"/>
</dbReference>
<keyword evidence="10" id="KW-0653">Protein transport</keyword>
<keyword evidence="6" id="KW-0479">Metal-binding</keyword>
<dbReference type="SUPFAM" id="SSF82199">
    <property type="entry name" value="SET domain"/>
    <property type="match status" value="1"/>
</dbReference>
<dbReference type="InterPro" id="IPR023392">
    <property type="entry name" value="Tom20_dom_sf"/>
</dbReference>
<dbReference type="STRING" id="91626.A0A0C9MZI4"/>
<sequence length="710" mass="80532">MAIQPKTAALITAGVAVSAGIAYMVYFDHKRRNDPNLKKKLKKEKKKAQKEMQKAEEKVKSTVLQVIEQVMSAAEKEPLPTTPEAKEKYFMEQVAAGESLCNRGEAFYNDAVLPFYLALRVYPAPMELIMIYQKTVPEPVFQMVINIMALDQQKRQNLFYEKFPPKETNVKLAELPAGVNEEGTPVVRRSLAADKDISEGEVIYSERPLVSALYPELEGSHCNYCLKTLTAENKVECPKCDLVAFCSEECRHSADTDYHQYLCSHNKSTEIKEADEAEEENVALEFHETSKTSNTKYPYMIARFLSAMVAEELSKQKTEEKVGETTFGAWDHVDRFRYLETTASPESTAEISMLKQVLGPKVQGISEFLSDEIYLMLKGKMLYNAYGIPASASEQVEVRPSDEHVRSTDPNAKYIGAGLYKISTYIGQSEDNANVKLTFENDTLSVTALKDIKKDDELLASYTLPVPKKADYWVSQQRHWCKYCKKFVANNKPSIQLHENGRSHKDEVERFLRGVYQKGRQDQEDAESVRRELARIEQAALHSVGIQDRYKSSSGSSSYSDKPVRKATEYYVSPNVPTIEELRQQAEAEKVKLQGREEWAVNKEIAKVGEWETVVSTPAAVDTTQSTNTKNGQNAESTLTHDQGAEFQDDDEDQEDLHHFKIKEKEYPADLDIAPEQEQDSEPLTFKKRKNDGDGTAFKSRKKKPLRKKD</sequence>
<dbReference type="SUPFAM" id="SSF57667">
    <property type="entry name" value="beta-beta-alpha zinc fingers"/>
    <property type="match status" value="1"/>
</dbReference>
<accession>A0A0C9MZI4</accession>
<dbReference type="Pfam" id="PF02064">
    <property type="entry name" value="MAS20"/>
    <property type="match status" value="1"/>
</dbReference>
<feature type="region of interest" description="Disordered" evidence="17">
    <location>
        <begin position="617"/>
        <end position="637"/>
    </location>
</feature>
<evidence type="ECO:0000256" key="10">
    <source>
        <dbReference type="ARBA" id="ARBA00022927"/>
    </source>
</evidence>
<dbReference type="PROSITE" id="PS50171">
    <property type="entry name" value="ZF_MATRIN"/>
    <property type="match status" value="1"/>
</dbReference>
<dbReference type="Gene3D" id="3.30.160.60">
    <property type="entry name" value="Classic Zinc Finger"/>
    <property type="match status" value="1"/>
</dbReference>
<dbReference type="PANTHER" id="PTHR12430">
    <property type="entry name" value="MITOCHONDRIAL IMPORT RECEPTOR SUBUNIT TOM20"/>
    <property type="match status" value="1"/>
</dbReference>
<protein>
    <submittedName>
        <fullName evidence="22">MAS20-domain-containing protein</fullName>
    </submittedName>
</protein>
<evidence type="ECO:0000256" key="7">
    <source>
        <dbReference type="ARBA" id="ARBA00022771"/>
    </source>
</evidence>
<dbReference type="Proteomes" id="UP000053815">
    <property type="component" value="Unassembled WGS sequence"/>
</dbReference>
<comment type="similarity">
    <text evidence="3">Belongs to the Tom20 family.</text>
</comment>
<dbReference type="GO" id="GO:0030943">
    <property type="term" value="F:mitochondrion targeting sequence binding"/>
    <property type="evidence" value="ECO:0007669"/>
    <property type="project" value="TreeGrafter"/>
</dbReference>
<evidence type="ECO:0000256" key="17">
    <source>
        <dbReference type="SAM" id="MobiDB-lite"/>
    </source>
</evidence>
<dbReference type="PANTHER" id="PTHR12430:SF0">
    <property type="entry name" value="TRANSLOCASE OF OUTER MITOCHONDRIAL MEMBRANE 20"/>
    <property type="match status" value="1"/>
</dbReference>
<gene>
    <name evidence="22" type="ORF">MAM1_0172c07190</name>
</gene>
<keyword evidence="12" id="KW-0496">Mitochondrion</keyword>
<dbReference type="PROSITE" id="PS50280">
    <property type="entry name" value="SET"/>
    <property type="match status" value="1"/>
</dbReference>
<dbReference type="PRINTS" id="PR00351">
    <property type="entry name" value="OM20RECEPTOR"/>
</dbReference>
<organism evidence="22">
    <name type="scientific">Mucor ambiguus</name>
    <dbReference type="NCBI Taxonomy" id="91626"/>
    <lineage>
        <taxon>Eukaryota</taxon>
        <taxon>Fungi</taxon>
        <taxon>Fungi incertae sedis</taxon>
        <taxon>Mucoromycota</taxon>
        <taxon>Mucoromycotina</taxon>
        <taxon>Mucoromycetes</taxon>
        <taxon>Mucorales</taxon>
        <taxon>Mucorineae</taxon>
        <taxon>Mucoraceae</taxon>
        <taxon>Mucor</taxon>
    </lineage>
</organism>
<evidence type="ECO:0000256" key="13">
    <source>
        <dbReference type="ARBA" id="ARBA00023136"/>
    </source>
</evidence>
<dbReference type="Gene3D" id="1.20.960.10">
    <property type="entry name" value="Mitochondrial outer membrane translocase complex, subunit Tom20 domain"/>
    <property type="match status" value="1"/>
</dbReference>
<keyword evidence="23" id="KW-1185">Reference proteome</keyword>
<evidence type="ECO:0000256" key="16">
    <source>
        <dbReference type="SAM" id="Coils"/>
    </source>
</evidence>
<evidence type="ECO:0000256" key="11">
    <source>
        <dbReference type="ARBA" id="ARBA00022989"/>
    </source>
</evidence>
<feature type="domain" description="MYND-type" evidence="21">
    <location>
        <begin position="222"/>
        <end position="263"/>
    </location>
</feature>
<dbReference type="GO" id="GO:0008270">
    <property type="term" value="F:zinc ion binding"/>
    <property type="evidence" value="ECO:0007669"/>
    <property type="project" value="UniProtKB-KW"/>
</dbReference>
<feature type="domain" description="Matrin-type" evidence="19">
    <location>
        <begin position="479"/>
        <end position="510"/>
    </location>
</feature>
<dbReference type="InterPro" id="IPR003604">
    <property type="entry name" value="Matrin/U1-like-C_Znf_C2H2"/>
</dbReference>
<comment type="subcellular location">
    <subcellularLocation>
        <location evidence="2">Mitochondrion outer membrane</location>
        <topology evidence="2">Single-pass membrane protein</topology>
    </subcellularLocation>
    <subcellularLocation>
        <location evidence="1">Nucleus</location>
    </subcellularLocation>
</comment>
<dbReference type="Pfam" id="PF06220">
    <property type="entry name" value="zf-U1"/>
    <property type="match status" value="1"/>
</dbReference>
<dbReference type="GO" id="GO:0005634">
    <property type="term" value="C:nucleus"/>
    <property type="evidence" value="ECO:0007669"/>
    <property type="project" value="UniProtKB-SubCell"/>
</dbReference>
<dbReference type="InterPro" id="IPR013085">
    <property type="entry name" value="U1-CZ_Znf_C2H2"/>
</dbReference>
<name>A0A0C9MZI4_9FUNG</name>
<dbReference type="GO" id="GO:0006605">
    <property type="term" value="P:protein targeting"/>
    <property type="evidence" value="ECO:0007669"/>
    <property type="project" value="InterPro"/>
</dbReference>
<evidence type="ECO:0000256" key="1">
    <source>
        <dbReference type="ARBA" id="ARBA00004123"/>
    </source>
</evidence>
<evidence type="ECO:0000313" key="22">
    <source>
        <dbReference type="EMBL" id="GAN07688.1"/>
    </source>
</evidence>
<proteinExistence type="inferred from homology"/>
<dbReference type="Gene3D" id="2.170.270.10">
    <property type="entry name" value="SET domain"/>
    <property type="match status" value="1"/>
</dbReference>
<feature type="coiled-coil region" evidence="16">
    <location>
        <begin position="38"/>
        <end position="65"/>
    </location>
</feature>
<evidence type="ECO:0000256" key="8">
    <source>
        <dbReference type="ARBA" id="ARBA00022787"/>
    </source>
</evidence>
<evidence type="ECO:0000256" key="9">
    <source>
        <dbReference type="ARBA" id="ARBA00022833"/>
    </source>
</evidence>
<dbReference type="GO" id="GO:0005742">
    <property type="term" value="C:mitochondrial outer membrane translocase complex"/>
    <property type="evidence" value="ECO:0007669"/>
    <property type="project" value="InterPro"/>
</dbReference>
<dbReference type="EMBL" id="DF836461">
    <property type="protein sequence ID" value="GAN07688.1"/>
    <property type="molecule type" value="Genomic_DNA"/>
</dbReference>
<keyword evidence="7 15" id="KW-0863">Zinc-finger</keyword>
<dbReference type="Gene3D" id="1.10.220.160">
    <property type="match status" value="1"/>
</dbReference>
<evidence type="ECO:0000259" key="19">
    <source>
        <dbReference type="PROSITE" id="PS50171"/>
    </source>
</evidence>
<dbReference type="GO" id="GO:0008320">
    <property type="term" value="F:protein transmembrane transporter activity"/>
    <property type="evidence" value="ECO:0007669"/>
    <property type="project" value="TreeGrafter"/>
</dbReference>
<dbReference type="Pfam" id="PF00856">
    <property type="entry name" value="SET"/>
    <property type="match status" value="1"/>
</dbReference>
<evidence type="ECO:0000256" key="6">
    <source>
        <dbReference type="ARBA" id="ARBA00022723"/>
    </source>
</evidence>
<feature type="region of interest" description="Disordered" evidence="17">
    <location>
        <begin position="662"/>
        <end position="710"/>
    </location>
</feature>
<keyword evidence="14" id="KW-0539">Nucleus</keyword>
<evidence type="ECO:0000256" key="3">
    <source>
        <dbReference type="ARBA" id="ARBA00005792"/>
    </source>
</evidence>
<dbReference type="InterPro" id="IPR001214">
    <property type="entry name" value="SET_dom"/>
</dbReference>
<dbReference type="GO" id="GO:0016031">
    <property type="term" value="P:tRNA import into mitochondrion"/>
    <property type="evidence" value="ECO:0007669"/>
    <property type="project" value="TreeGrafter"/>
</dbReference>
<dbReference type="InterPro" id="IPR046341">
    <property type="entry name" value="SET_dom_sf"/>
</dbReference>
<keyword evidence="11 18" id="KW-1133">Transmembrane helix</keyword>
<keyword evidence="16" id="KW-0175">Coiled coil</keyword>
<evidence type="ECO:0000256" key="15">
    <source>
        <dbReference type="PROSITE-ProRule" id="PRU00134"/>
    </source>
</evidence>
<keyword evidence="9" id="KW-0862">Zinc</keyword>
<evidence type="ECO:0000256" key="12">
    <source>
        <dbReference type="ARBA" id="ARBA00023128"/>
    </source>
</evidence>
<evidence type="ECO:0000256" key="4">
    <source>
        <dbReference type="ARBA" id="ARBA00022448"/>
    </source>
</evidence>
<feature type="compositionally biased region" description="Basic residues" evidence="17">
    <location>
        <begin position="699"/>
        <end position="710"/>
    </location>
</feature>
<dbReference type="SUPFAM" id="SSF144232">
    <property type="entry name" value="HIT/MYND zinc finger-like"/>
    <property type="match status" value="1"/>
</dbReference>
<feature type="domain" description="SET" evidence="20">
    <location>
        <begin position="168"/>
        <end position="463"/>
    </location>
</feature>
<evidence type="ECO:0000256" key="5">
    <source>
        <dbReference type="ARBA" id="ARBA00022692"/>
    </source>
</evidence>